<feature type="domain" description="Large ribosomal subunit protein bL25 beta" evidence="8">
    <location>
        <begin position="99"/>
        <end position="180"/>
    </location>
</feature>
<dbReference type="InterPro" id="IPR001021">
    <property type="entry name" value="Ribosomal_bL25_long"/>
</dbReference>
<keyword evidence="3 5" id="KW-0689">Ribosomal protein</keyword>
<dbReference type="InterPro" id="IPR020056">
    <property type="entry name" value="Rbsml_bL25/Gln-tRNA_synth_N"/>
</dbReference>
<dbReference type="GO" id="GO:0008097">
    <property type="term" value="F:5S rRNA binding"/>
    <property type="evidence" value="ECO:0007669"/>
    <property type="project" value="InterPro"/>
</dbReference>
<dbReference type="HAMAP" id="MF_01334">
    <property type="entry name" value="Ribosomal_bL25_CTC"/>
    <property type="match status" value="1"/>
</dbReference>
<dbReference type="GO" id="GO:0022625">
    <property type="term" value="C:cytosolic large ribosomal subunit"/>
    <property type="evidence" value="ECO:0007669"/>
    <property type="project" value="TreeGrafter"/>
</dbReference>
<evidence type="ECO:0000259" key="7">
    <source>
        <dbReference type="Pfam" id="PF01386"/>
    </source>
</evidence>
<dbReference type="GO" id="GO:0003735">
    <property type="term" value="F:structural constituent of ribosome"/>
    <property type="evidence" value="ECO:0007669"/>
    <property type="project" value="InterPro"/>
</dbReference>
<dbReference type="PANTHER" id="PTHR33284:SF1">
    <property type="entry name" value="RIBOSOMAL PROTEIN L25_GLN-TRNA SYNTHETASE, ANTI-CODON-BINDING DOMAIN-CONTAINING PROTEIN"/>
    <property type="match status" value="1"/>
</dbReference>
<keyword evidence="1 5" id="KW-0699">rRNA-binding</keyword>
<name>A0A6N6RL86_9FLAO</name>
<comment type="function">
    <text evidence="5">This is one of the proteins that binds to the 5S RNA in the ribosome where it forms part of the central protuberance.</text>
</comment>
<keyword evidence="10" id="KW-1185">Reference proteome</keyword>
<dbReference type="PANTHER" id="PTHR33284">
    <property type="entry name" value="RIBOSOMAL PROTEIN L25/GLN-TRNA SYNTHETASE, ANTI-CODON-BINDING DOMAIN-CONTAINING PROTEIN"/>
    <property type="match status" value="1"/>
</dbReference>
<gene>
    <name evidence="5" type="primary">rplY</name>
    <name evidence="5" type="synonym">ctc</name>
    <name evidence="9" type="ORF">F8C67_04725</name>
</gene>
<feature type="region of interest" description="Disordered" evidence="6">
    <location>
        <begin position="183"/>
        <end position="211"/>
    </location>
</feature>
<comment type="subunit">
    <text evidence="5">Part of the 50S ribosomal subunit; part of the 5S rRNA/L5/L18/L25 subcomplex. Contacts the 5S rRNA. Binds to the 5S rRNA independently of L5 and L18.</text>
</comment>
<evidence type="ECO:0000256" key="2">
    <source>
        <dbReference type="ARBA" id="ARBA00022884"/>
    </source>
</evidence>
<sequence length="211" mass="22865">MDSVAIKGTVRTDLGTKFAKNLRREGQVPCVVYGGEQTIHFSAPTLSFRDLVYTSSVHIAEIELDGKKVEAVMQDIQFDPITDAITHIDFIELVDGKPVTVSTPVRLNGNARGVRNGGKLKHFMRYLRVKALPQDIPASIELDITDLRIGQSIRVSAVASDSKYSILNAENAVIVTIKTARNAVEDEEEEGEEGAEGEAAPEAAAEEASAE</sequence>
<dbReference type="Pfam" id="PF01386">
    <property type="entry name" value="Ribosomal_L25p"/>
    <property type="match status" value="1"/>
</dbReference>
<evidence type="ECO:0000313" key="10">
    <source>
        <dbReference type="Proteomes" id="UP000468650"/>
    </source>
</evidence>
<evidence type="ECO:0000256" key="5">
    <source>
        <dbReference type="HAMAP-Rule" id="MF_01334"/>
    </source>
</evidence>
<feature type="domain" description="Large ribosomal subunit protein bL25 L25" evidence="7">
    <location>
        <begin position="6"/>
        <end position="90"/>
    </location>
</feature>
<proteinExistence type="inferred from homology"/>
<comment type="similarity">
    <text evidence="5">Belongs to the bacterial ribosomal protein bL25 family. CTC subfamily.</text>
</comment>
<accession>A0A6N6RL86</accession>
<dbReference type="InterPro" id="IPR029751">
    <property type="entry name" value="Ribosomal_L25_dom"/>
</dbReference>
<dbReference type="Gene3D" id="2.40.240.10">
    <property type="entry name" value="Ribosomal Protein L25, Chain P"/>
    <property type="match status" value="1"/>
</dbReference>
<dbReference type="InterPro" id="IPR020057">
    <property type="entry name" value="Ribosomal_bL25_b-dom"/>
</dbReference>
<dbReference type="AlphaFoldDB" id="A0A6N6RL86"/>
<evidence type="ECO:0000259" key="8">
    <source>
        <dbReference type="Pfam" id="PF14693"/>
    </source>
</evidence>
<dbReference type="Proteomes" id="UP000468650">
    <property type="component" value="Unassembled WGS sequence"/>
</dbReference>
<dbReference type="GO" id="GO:0006412">
    <property type="term" value="P:translation"/>
    <property type="evidence" value="ECO:0007669"/>
    <property type="project" value="UniProtKB-UniRule"/>
</dbReference>
<evidence type="ECO:0000256" key="3">
    <source>
        <dbReference type="ARBA" id="ARBA00022980"/>
    </source>
</evidence>
<dbReference type="Pfam" id="PF14693">
    <property type="entry name" value="Ribosomal_TL5_C"/>
    <property type="match status" value="1"/>
</dbReference>
<reference evidence="9 10" key="1">
    <citation type="submission" date="2019-09" db="EMBL/GenBank/DDBJ databases">
        <title>Genomes of family Cryomorphaceae.</title>
        <authorList>
            <person name="Bowman J.P."/>
        </authorList>
    </citation>
    <scope>NUCLEOTIDE SEQUENCE [LARGE SCALE GENOMIC DNA]</scope>
    <source>
        <strain evidence="9 10">LMG 25704</strain>
    </source>
</reference>
<organism evidence="9 10">
    <name type="scientific">Phaeocystidibacter luteus</name>
    <dbReference type="NCBI Taxonomy" id="911197"/>
    <lineage>
        <taxon>Bacteria</taxon>
        <taxon>Pseudomonadati</taxon>
        <taxon>Bacteroidota</taxon>
        <taxon>Flavobacteriia</taxon>
        <taxon>Flavobacteriales</taxon>
        <taxon>Phaeocystidibacteraceae</taxon>
        <taxon>Phaeocystidibacter</taxon>
    </lineage>
</organism>
<keyword evidence="4 5" id="KW-0687">Ribonucleoprotein</keyword>
<dbReference type="Gene3D" id="2.170.120.20">
    <property type="entry name" value="Ribosomal protein L25, beta domain"/>
    <property type="match status" value="1"/>
</dbReference>
<comment type="caution">
    <text evidence="9">The sequence shown here is derived from an EMBL/GenBank/DDBJ whole genome shotgun (WGS) entry which is preliminary data.</text>
</comment>
<dbReference type="InterPro" id="IPR011035">
    <property type="entry name" value="Ribosomal_bL25/Gln-tRNA_synth"/>
</dbReference>
<protein>
    <recommendedName>
        <fullName evidence="5">Large ribosomal subunit protein bL25</fullName>
    </recommendedName>
    <alternativeName>
        <fullName evidence="5">General stress protein CTC</fullName>
    </alternativeName>
</protein>
<dbReference type="NCBIfam" id="NF004132">
    <property type="entry name" value="PRK05618.2-2"/>
    <property type="match status" value="1"/>
</dbReference>
<dbReference type="InterPro" id="IPR020930">
    <property type="entry name" value="Ribosomal_uL5_bac-type"/>
</dbReference>
<evidence type="ECO:0000256" key="4">
    <source>
        <dbReference type="ARBA" id="ARBA00023274"/>
    </source>
</evidence>
<dbReference type="RefSeq" id="WP_151666659.1">
    <property type="nucleotide sequence ID" value="NZ_WBVO01000002.1"/>
</dbReference>
<dbReference type="EMBL" id="WBVO01000002">
    <property type="protein sequence ID" value="KAB2813991.1"/>
    <property type="molecule type" value="Genomic_DNA"/>
</dbReference>
<evidence type="ECO:0000256" key="6">
    <source>
        <dbReference type="SAM" id="MobiDB-lite"/>
    </source>
</evidence>
<evidence type="ECO:0000313" key="9">
    <source>
        <dbReference type="EMBL" id="KAB2813991.1"/>
    </source>
</evidence>
<evidence type="ECO:0000256" key="1">
    <source>
        <dbReference type="ARBA" id="ARBA00022730"/>
    </source>
</evidence>
<dbReference type="InterPro" id="IPR037121">
    <property type="entry name" value="Ribosomal_bL25_C"/>
</dbReference>
<dbReference type="CDD" id="cd00495">
    <property type="entry name" value="Ribosomal_L25_TL5_CTC"/>
    <property type="match status" value="1"/>
</dbReference>
<dbReference type="NCBIfam" id="TIGR00731">
    <property type="entry name" value="bL25_bact_ctc"/>
    <property type="match status" value="1"/>
</dbReference>
<dbReference type="OrthoDB" id="9786489at2"/>
<keyword evidence="2 5" id="KW-0694">RNA-binding</keyword>
<dbReference type="SUPFAM" id="SSF50715">
    <property type="entry name" value="Ribosomal protein L25-like"/>
    <property type="match status" value="1"/>
</dbReference>
<feature type="compositionally biased region" description="Acidic residues" evidence="6">
    <location>
        <begin position="185"/>
        <end position="196"/>
    </location>
</feature>